<comment type="cofactor">
    <cofactor evidence="1">
        <name>Co(2+)</name>
        <dbReference type="ChEBI" id="CHEBI:48828"/>
    </cofactor>
</comment>
<dbReference type="InterPro" id="IPR011330">
    <property type="entry name" value="Glyco_hydro/deAcase_b/a-brl"/>
</dbReference>
<feature type="region of interest" description="Disordered" evidence="6">
    <location>
        <begin position="354"/>
        <end position="374"/>
    </location>
</feature>
<dbReference type="Pfam" id="PF01522">
    <property type="entry name" value="Polysacc_deac_1"/>
    <property type="match status" value="1"/>
</dbReference>
<keyword evidence="2" id="KW-0479">Metal-binding</keyword>
<sequence>MLRDNSQLNYIASLSGKNKGAYKSNEWLENYDTNPEGCRVYSQFRNQVQRCNNYFIEKNLFHDNTKNTGLRYAYACDNTMEIPCPRSGCRYDPTQPIYKSASNPIFVKEANIMRPDGKGVEEDIQFADDKEETLVSSVTAQDTGEGSIFKCDQPGAFALIFDDGPDLYTTSLLKILQENQIKSTFFFIGKQVTESTFSKHLKQILDKGHQIGSHTYFYPSLNKISPEMIKEEMLKTEKAIETASGVVPVMMRPPYGDCNEGAEISGYPMEKNDSQEWTFMEQSSKYDTLKANILNAVTNGNPKVDNFVSLQHEILSFSVEGTPEIIDGIKAKGYHFVTVNVSQCTRTEQILSPTAPFTNQGAEPSSSAAPDVQVKSESNSSSVVESSSAMALLISAFSFWIHN</sequence>
<gene>
    <name evidence="8" type="ORF">K7432_014690</name>
</gene>
<evidence type="ECO:0000256" key="5">
    <source>
        <dbReference type="ARBA" id="ARBA00023277"/>
    </source>
</evidence>
<evidence type="ECO:0000256" key="1">
    <source>
        <dbReference type="ARBA" id="ARBA00001941"/>
    </source>
</evidence>
<keyword evidence="5" id="KW-0119">Carbohydrate metabolism</keyword>
<protein>
    <recommendedName>
        <fullName evidence="7">NodB homology domain-containing protein</fullName>
    </recommendedName>
</protein>
<evidence type="ECO:0000313" key="8">
    <source>
        <dbReference type="EMBL" id="KAK9760867.1"/>
    </source>
</evidence>
<keyword evidence="4" id="KW-0378">Hydrolase</keyword>
<evidence type="ECO:0000256" key="3">
    <source>
        <dbReference type="ARBA" id="ARBA00022729"/>
    </source>
</evidence>
<dbReference type="SUPFAM" id="SSF88713">
    <property type="entry name" value="Glycoside hydrolase/deacetylase"/>
    <property type="match status" value="1"/>
</dbReference>
<accession>A0ABR2WH67</accession>
<dbReference type="InterPro" id="IPR002509">
    <property type="entry name" value="NODB_dom"/>
</dbReference>
<feature type="domain" description="NodB homology" evidence="7">
    <location>
        <begin position="155"/>
        <end position="337"/>
    </location>
</feature>
<evidence type="ECO:0000313" key="9">
    <source>
        <dbReference type="Proteomes" id="UP001479436"/>
    </source>
</evidence>
<dbReference type="PROSITE" id="PS51677">
    <property type="entry name" value="NODB"/>
    <property type="match status" value="1"/>
</dbReference>
<dbReference type="PANTHER" id="PTHR46471:SF2">
    <property type="entry name" value="CHITIN DEACETYLASE-RELATED"/>
    <property type="match status" value="1"/>
</dbReference>
<reference evidence="8 9" key="1">
    <citation type="submission" date="2023-04" db="EMBL/GenBank/DDBJ databases">
        <title>Genome of Basidiobolus ranarum AG-B5.</title>
        <authorList>
            <person name="Stajich J.E."/>
            <person name="Carter-House D."/>
            <person name="Gryganskyi A."/>
        </authorList>
    </citation>
    <scope>NUCLEOTIDE SEQUENCE [LARGE SCALE GENOMIC DNA]</scope>
    <source>
        <strain evidence="8 9">AG-B5</strain>
    </source>
</reference>
<dbReference type="EMBL" id="JASJQH010001739">
    <property type="protein sequence ID" value="KAK9760867.1"/>
    <property type="molecule type" value="Genomic_DNA"/>
</dbReference>
<evidence type="ECO:0000256" key="4">
    <source>
        <dbReference type="ARBA" id="ARBA00022801"/>
    </source>
</evidence>
<evidence type="ECO:0000256" key="2">
    <source>
        <dbReference type="ARBA" id="ARBA00022723"/>
    </source>
</evidence>
<dbReference type="Proteomes" id="UP001479436">
    <property type="component" value="Unassembled WGS sequence"/>
</dbReference>
<evidence type="ECO:0000259" key="7">
    <source>
        <dbReference type="PROSITE" id="PS51677"/>
    </source>
</evidence>
<proteinExistence type="predicted"/>
<evidence type="ECO:0000256" key="6">
    <source>
        <dbReference type="SAM" id="MobiDB-lite"/>
    </source>
</evidence>
<feature type="compositionally biased region" description="Polar residues" evidence="6">
    <location>
        <begin position="354"/>
        <end position="368"/>
    </location>
</feature>
<dbReference type="PANTHER" id="PTHR46471">
    <property type="entry name" value="CHITIN DEACETYLASE"/>
    <property type="match status" value="1"/>
</dbReference>
<name>A0ABR2WH67_9FUNG</name>
<organism evidence="8 9">
    <name type="scientific">Basidiobolus ranarum</name>
    <dbReference type="NCBI Taxonomy" id="34480"/>
    <lineage>
        <taxon>Eukaryota</taxon>
        <taxon>Fungi</taxon>
        <taxon>Fungi incertae sedis</taxon>
        <taxon>Zoopagomycota</taxon>
        <taxon>Entomophthoromycotina</taxon>
        <taxon>Basidiobolomycetes</taxon>
        <taxon>Basidiobolales</taxon>
        <taxon>Basidiobolaceae</taxon>
        <taxon>Basidiobolus</taxon>
    </lineage>
</organism>
<keyword evidence="3" id="KW-0732">Signal</keyword>
<dbReference type="Gene3D" id="3.20.20.370">
    <property type="entry name" value="Glycoside hydrolase/deacetylase"/>
    <property type="match status" value="1"/>
</dbReference>
<keyword evidence="9" id="KW-1185">Reference proteome</keyword>
<comment type="caution">
    <text evidence="8">The sequence shown here is derived from an EMBL/GenBank/DDBJ whole genome shotgun (WGS) entry which is preliminary data.</text>
</comment>